<dbReference type="PANTHER" id="PTHR43355:SF2">
    <property type="entry name" value="FLAVIN REDUCTASE (NADPH)"/>
    <property type="match status" value="1"/>
</dbReference>
<dbReference type="Proteomes" id="UP000276349">
    <property type="component" value="Unassembled WGS sequence"/>
</dbReference>
<organism evidence="2 3">
    <name type="scientific">Lysinibacillus telephonicus</name>
    <dbReference type="NCBI Taxonomy" id="1714840"/>
    <lineage>
        <taxon>Bacteria</taxon>
        <taxon>Bacillati</taxon>
        <taxon>Bacillota</taxon>
        <taxon>Bacilli</taxon>
        <taxon>Bacillales</taxon>
        <taxon>Bacillaceae</taxon>
        <taxon>Lysinibacillus</taxon>
    </lineage>
</organism>
<dbReference type="PANTHER" id="PTHR43355">
    <property type="entry name" value="FLAVIN REDUCTASE (NADPH)"/>
    <property type="match status" value="1"/>
</dbReference>
<dbReference type="Gene3D" id="3.40.50.720">
    <property type="entry name" value="NAD(P)-binding Rossmann-like Domain"/>
    <property type="match status" value="1"/>
</dbReference>
<accession>A0A431UVC6</accession>
<evidence type="ECO:0000259" key="1">
    <source>
        <dbReference type="Pfam" id="PF13460"/>
    </source>
</evidence>
<evidence type="ECO:0000313" key="3">
    <source>
        <dbReference type="Proteomes" id="UP000276349"/>
    </source>
</evidence>
<dbReference type="OrthoDB" id="9785372at2"/>
<name>A0A431UVC6_9BACI</name>
<sequence>MKIGIIGATGKVGSNILIEAKMRNHDITAIARNKKALPNMNITILEKEIFDLTKEDATQFDVLVNAFGTFPGEESLHVKAGRYLISLLKNSQTKLFVVGGAGILFKDNGYKIRLIDLPEFPKEYKLIANQQLQNLIDLQNSSIRWTFLSPSPLFDSDGPRTGHYILGKDRLLLNSQHLSYVSYADYAVAVLDEIENPRYENKHFTVASENATTAS</sequence>
<reference evidence="2 3" key="1">
    <citation type="submission" date="2018-12" db="EMBL/GenBank/DDBJ databases">
        <authorList>
            <person name="Yu L."/>
        </authorList>
    </citation>
    <scope>NUCLEOTIDE SEQUENCE [LARGE SCALE GENOMIC DNA]</scope>
    <source>
        <strain evidence="2 3">S5H2222</strain>
    </source>
</reference>
<dbReference type="InterPro" id="IPR016040">
    <property type="entry name" value="NAD(P)-bd_dom"/>
</dbReference>
<gene>
    <name evidence="2" type="ORF">EKG35_05080</name>
</gene>
<dbReference type="SUPFAM" id="SSF51735">
    <property type="entry name" value="NAD(P)-binding Rossmann-fold domains"/>
    <property type="match status" value="1"/>
</dbReference>
<dbReference type="Pfam" id="PF13460">
    <property type="entry name" value="NAD_binding_10"/>
    <property type="match status" value="1"/>
</dbReference>
<feature type="domain" description="NAD(P)-binding" evidence="1">
    <location>
        <begin position="7"/>
        <end position="193"/>
    </location>
</feature>
<dbReference type="GO" id="GO:0016646">
    <property type="term" value="F:oxidoreductase activity, acting on the CH-NH group of donors, NAD or NADP as acceptor"/>
    <property type="evidence" value="ECO:0007669"/>
    <property type="project" value="TreeGrafter"/>
</dbReference>
<proteinExistence type="predicted"/>
<evidence type="ECO:0000313" key="2">
    <source>
        <dbReference type="EMBL" id="RTQ94598.1"/>
    </source>
</evidence>
<comment type="caution">
    <text evidence="2">The sequence shown here is derived from an EMBL/GenBank/DDBJ whole genome shotgun (WGS) entry which is preliminary data.</text>
</comment>
<dbReference type="AlphaFoldDB" id="A0A431UVC6"/>
<keyword evidence="3" id="KW-1185">Reference proteome</keyword>
<dbReference type="InterPro" id="IPR036291">
    <property type="entry name" value="NAD(P)-bd_dom_sf"/>
</dbReference>
<dbReference type="InterPro" id="IPR051606">
    <property type="entry name" value="Polyketide_Oxido-like"/>
</dbReference>
<dbReference type="EMBL" id="RXNR01000010">
    <property type="protein sequence ID" value="RTQ94598.1"/>
    <property type="molecule type" value="Genomic_DNA"/>
</dbReference>
<protein>
    <submittedName>
        <fullName evidence="2">NAD(P)-dependent oxidoreductase</fullName>
    </submittedName>
</protein>
<dbReference type="RefSeq" id="WP_126293358.1">
    <property type="nucleotide sequence ID" value="NZ_RXNR01000010.1"/>
</dbReference>